<dbReference type="InterPro" id="IPR036388">
    <property type="entry name" value="WH-like_DNA-bd_sf"/>
</dbReference>
<evidence type="ECO:0000313" key="6">
    <source>
        <dbReference type="Proteomes" id="UP000018720"/>
    </source>
</evidence>
<evidence type="ECO:0000259" key="4">
    <source>
        <dbReference type="PROSITE" id="PS50995"/>
    </source>
</evidence>
<organism evidence="5 6">
    <name type="scientific">Leptospira licerasiae str. MMD4847</name>
    <dbReference type="NCBI Taxonomy" id="1049971"/>
    <lineage>
        <taxon>Bacteria</taxon>
        <taxon>Pseudomonadati</taxon>
        <taxon>Spirochaetota</taxon>
        <taxon>Spirochaetia</taxon>
        <taxon>Leptospirales</taxon>
        <taxon>Leptospiraceae</taxon>
        <taxon>Leptospira</taxon>
    </lineage>
</organism>
<reference evidence="5 6" key="1">
    <citation type="submission" date="2012-08" db="EMBL/GenBank/DDBJ databases">
        <authorList>
            <person name="Harkins D.M."/>
            <person name="Durkin A.S."/>
            <person name="Selengut J.D."/>
            <person name="Sanka R."/>
            <person name="DePew J."/>
            <person name="Purushe J."/>
            <person name="Matthias M.A."/>
            <person name="Vinetz J.M."/>
            <person name="Sutton G.G."/>
            <person name="Nelson W.C."/>
            <person name="Fouts D.E."/>
        </authorList>
    </citation>
    <scope>NUCLEOTIDE SEQUENCE [LARGE SCALE GENOMIC DNA]</scope>
    <source>
        <strain evidence="5 6">MMD4847</strain>
    </source>
</reference>
<dbReference type="RefSeq" id="WP_008595795.1">
    <property type="nucleotide sequence ID" value="NZ_AHOM02000010.1"/>
</dbReference>
<accession>A0ABN0H798</accession>
<feature type="domain" description="HTH marR-type" evidence="4">
    <location>
        <begin position="13"/>
        <end position="147"/>
    </location>
</feature>
<gene>
    <name evidence="5" type="ORF">LEP1GSC178_0919</name>
</gene>
<keyword evidence="6" id="KW-1185">Reference proteome</keyword>
<dbReference type="PROSITE" id="PS50995">
    <property type="entry name" value="HTH_MARR_2"/>
    <property type="match status" value="1"/>
</dbReference>
<keyword evidence="1" id="KW-0805">Transcription regulation</keyword>
<name>A0ABN0H798_9LEPT</name>
<dbReference type="InterPro" id="IPR039422">
    <property type="entry name" value="MarR/SlyA-like"/>
</dbReference>
<proteinExistence type="predicted"/>
<dbReference type="InterPro" id="IPR036390">
    <property type="entry name" value="WH_DNA-bd_sf"/>
</dbReference>
<evidence type="ECO:0000313" key="5">
    <source>
        <dbReference type="EMBL" id="EJZ41397.1"/>
    </source>
</evidence>
<dbReference type="PROSITE" id="PS01117">
    <property type="entry name" value="HTH_MARR_1"/>
    <property type="match status" value="1"/>
</dbReference>
<dbReference type="PANTHER" id="PTHR33164">
    <property type="entry name" value="TRANSCRIPTIONAL REGULATOR, MARR FAMILY"/>
    <property type="match status" value="1"/>
</dbReference>
<keyword evidence="3" id="KW-0804">Transcription</keyword>
<sequence>MASDPKKETNLIDSAFAYYFSRTDRLLRLHFSKLMSDHETDLTVEQWFLLNRLSLFKSVSQTDLVDKTFKDRPNITRLLDGLEKKGLVVRQDNPDDRRKFTISITKAGKSLLENTIPFMLEARKIVYKGLKSEDLEVLKSISEKIEKNILQNWDLSEVTPK</sequence>
<dbReference type="Gene3D" id="1.10.10.10">
    <property type="entry name" value="Winged helix-like DNA-binding domain superfamily/Winged helix DNA-binding domain"/>
    <property type="match status" value="1"/>
</dbReference>
<comment type="caution">
    <text evidence="5">The sequence shown here is derived from an EMBL/GenBank/DDBJ whole genome shotgun (WGS) entry which is preliminary data.</text>
</comment>
<keyword evidence="2" id="KW-0238">DNA-binding</keyword>
<dbReference type="PANTHER" id="PTHR33164:SF64">
    <property type="entry name" value="TRANSCRIPTIONAL REGULATOR SLYA"/>
    <property type="match status" value="1"/>
</dbReference>
<dbReference type="InterPro" id="IPR023187">
    <property type="entry name" value="Tscrpt_reg_MarR-type_CS"/>
</dbReference>
<dbReference type="Proteomes" id="UP000018720">
    <property type="component" value="Unassembled WGS sequence"/>
</dbReference>
<evidence type="ECO:0000256" key="1">
    <source>
        <dbReference type="ARBA" id="ARBA00023015"/>
    </source>
</evidence>
<evidence type="ECO:0000256" key="2">
    <source>
        <dbReference type="ARBA" id="ARBA00023125"/>
    </source>
</evidence>
<dbReference type="EMBL" id="AHOM02000010">
    <property type="protein sequence ID" value="EJZ41397.1"/>
    <property type="molecule type" value="Genomic_DNA"/>
</dbReference>
<evidence type="ECO:0000256" key="3">
    <source>
        <dbReference type="ARBA" id="ARBA00023163"/>
    </source>
</evidence>
<dbReference type="SUPFAM" id="SSF46785">
    <property type="entry name" value="Winged helix' DNA-binding domain"/>
    <property type="match status" value="1"/>
</dbReference>
<dbReference type="SMART" id="SM00347">
    <property type="entry name" value="HTH_MARR"/>
    <property type="match status" value="1"/>
</dbReference>
<dbReference type="InterPro" id="IPR000835">
    <property type="entry name" value="HTH_MarR-typ"/>
</dbReference>
<protein>
    <submittedName>
        <fullName evidence="5">MarR family protein</fullName>
    </submittedName>
</protein>
<dbReference type="Pfam" id="PF12802">
    <property type="entry name" value="MarR_2"/>
    <property type="match status" value="1"/>
</dbReference>
<dbReference type="PRINTS" id="PR00598">
    <property type="entry name" value="HTHMARR"/>
</dbReference>